<name>A4XF76_NOVAD</name>
<dbReference type="GO" id="GO:0006744">
    <property type="term" value="P:ubiquinone biosynthetic process"/>
    <property type="evidence" value="ECO:0007669"/>
    <property type="project" value="InterPro"/>
</dbReference>
<protein>
    <submittedName>
        <fullName evidence="2">Uncharacterized protein involved in ubiquinone biosynthesis-like protein</fullName>
    </submittedName>
</protein>
<keyword evidence="2" id="KW-0614">Plasmid</keyword>
<dbReference type="KEGG" id="nar:Saro_3728"/>
<evidence type="ECO:0000256" key="1">
    <source>
        <dbReference type="SAM" id="MobiDB-lite"/>
    </source>
</evidence>
<dbReference type="AlphaFoldDB" id="A4XF76"/>
<keyword evidence="3" id="KW-1185">Reference proteome</keyword>
<dbReference type="HOGENOM" id="CLU_952578_0_0_5"/>
<evidence type="ECO:0000313" key="3">
    <source>
        <dbReference type="Proteomes" id="UP000009134"/>
    </source>
</evidence>
<feature type="region of interest" description="Disordered" evidence="1">
    <location>
        <begin position="254"/>
        <end position="273"/>
    </location>
</feature>
<sequence length="273" mass="30354">MEIKGAEAAYLMGTAAPAAGSVLTSTSRYLNNPRFRDVYAQMGLKRDGHDLPPAYLIPEVNRAVAEETDLAELLSMLASERTRLPEFAQWLDERFASNWTAGDVAHCAEGTVGALIRSFLETSGMDIDFMFRGEAQDDFTFINKRRVQNHDIEHMVTGLDPSPVGEIALIVANTVALFNYFTPEFANALSFQPMFLASTSLMRAACHYPAVTAAMLEGFALGHAVGAKQKRPLFMIRWEDWIDVPVPEARQRLGFEDGPQQGHWEWTHDASRG</sequence>
<dbReference type="EMBL" id="CP000677">
    <property type="protein sequence ID" value="ABP64587.1"/>
    <property type="molecule type" value="Genomic_DNA"/>
</dbReference>
<dbReference type="RefSeq" id="WP_011906970.1">
    <property type="nucleotide sequence ID" value="NC_009427.1"/>
</dbReference>
<dbReference type="Pfam" id="PF05019">
    <property type="entry name" value="Coq4"/>
    <property type="match status" value="1"/>
</dbReference>
<reference evidence="2 3" key="1">
    <citation type="submission" date="2007-04" db="EMBL/GenBank/DDBJ databases">
        <title>Complete sequence of plasmid pNL2 of Novosphingobium aromaticivorans DSM 12444.</title>
        <authorList>
            <consortium name="US DOE Joint Genome Institute"/>
            <person name="Copeland A."/>
            <person name="Lucas S."/>
            <person name="Lapidus A."/>
            <person name="Barry K."/>
            <person name="Detter J.C."/>
            <person name="Glavina del Rio T."/>
            <person name="Hammon N."/>
            <person name="Israni S."/>
            <person name="Dalin E."/>
            <person name="Tice H."/>
            <person name="Pitluck S."/>
            <person name="Chertkov O."/>
            <person name="Han C."/>
            <person name="Thomson S."/>
            <person name="Schmutz J."/>
            <person name="Larimer F."/>
            <person name="Land M."/>
            <person name="Kyrpides N."/>
            <person name="Ivanova N."/>
            <person name="Fredrickson J."/>
            <person name="Romine M.F."/>
            <person name="Richardson P."/>
        </authorList>
    </citation>
    <scope>NUCLEOTIDE SEQUENCE [LARGE SCALE GENOMIC DNA]</scope>
    <source>
        <strain evidence="3">ATCC 700278 / DSM 12444 / CCUG 56034 / CIP 105152 / NBRC 16084 / F199</strain>
        <plasmid evidence="2 3">pNL2</plasmid>
    </source>
</reference>
<keyword evidence="2" id="KW-0830">Ubiquinone</keyword>
<geneLocation type="plasmid" evidence="2 3">
    <name>pNL2</name>
</geneLocation>
<dbReference type="eggNOG" id="COG5031">
    <property type="taxonomic scope" value="Bacteria"/>
</dbReference>
<dbReference type="Proteomes" id="UP000009134">
    <property type="component" value="Plasmid pNL2"/>
</dbReference>
<proteinExistence type="predicted"/>
<dbReference type="SMR" id="A4XF76"/>
<evidence type="ECO:0000313" key="2">
    <source>
        <dbReference type="EMBL" id="ABP64587.1"/>
    </source>
</evidence>
<accession>A4XF76</accession>
<organism evidence="2 3">
    <name type="scientific">Novosphingobium aromaticivorans (strain ATCC 700278 / DSM 12444 / CCUG 56034 / CIP 105152 / NBRC 16084 / F199)</name>
    <dbReference type="NCBI Taxonomy" id="279238"/>
    <lineage>
        <taxon>Bacteria</taxon>
        <taxon>Pseudomonadati</taxon>
        <taxon>Pseudomonadota</taxon>
        <taxon>Alphaproteobacteria</taxon>
        <taxon>Sphingomonadales</taxon>
        <taxon>Sphingomonadaceae</taxon>
        <taxon>Novosphingobium</taxon>
    </lineage>
</organism>
<dbReference type="InterPro" id="IPR007715">
    <property type="entry name" value="Coq4"/>
</dbReference>
<gene>
    <name evidence="2" type="ordered locus">Saro_3728</name>
</gene>